<accession>A0A7S9LMF0</accession>
<name>A0A7S9LMF0_9PSED</name>
<dbReference type="RefSeq" id="WP_172402850.1">
    <property type="nucleotide sequence ID" value="NZ_CP064945.1"/>
</dbReference>
<proteinExistence type="predicted"/>
<dbReference type="Proteomes" id="UP000594430">
    <property type="component" value="Plasmid pVIM-24-ZDHY414"/>
</dbReference>
<organism evidence="2 3">
    <name type="scientific">Pseudomonas fulva</name>
    <dbReference type="NCBI Taxonomy" id="47880"/>
    <lineage>
        <taxon>Bacteria</taxon>
        <taxon>Pseudomonadati</taxon>
        <taxon>Pseudomonadota</taxon>
        <taxon>Gammaproteobacteria</taxon>
        <taxon>Pseudomonadales</taxon>
        <taxon>Pseudomonadaceae</taxon>
        <taxon>Pseudomonas</taxon>
    </lineage>
</organism>
<evidence type="ECO:0000313" key="2">
    <source>
        <dbReference type="EMBL" id="QPH51749.1"/>
    </source>
</evidence>
<dbReference type="SUPFAM" id="SSF52540">
    <property type="entry name" value="P-loop containing nucleoside triphosphate hydrolases"/>
    <property type="match status" value="1"/>
</dbReference>
<dbReference type="InterPro" id="IPR011704">
    <property type="entry name" value="ATPase_dyneun-rel_AAA"/>
</dbReference>
<dbReference type="GO" id="GO:0005524">
    <property type="term" value="F:ATP binding"/>
    <property type="evidence" value="ECO:0007669"/>
    <property type="project" value="InterPro"/>
</dbReference>
<dbReference type="GO" id="GO:0016887">
    <property type="term" value="F:ATP hydrolysis activity"/>
    <property type="evidence" value="ECO:0007669"/>
    <property type="project" value="InterPro"/>
</dbReference>
<feature type="domain" description="ATPase dynein-related AAA" evidence="1">
    <location>
        <begin position="93"/>
        <end position="248"/>
    </location>
</feature>
<sequence>MTNVINAETTNAAARTVAEIEALHLQGLASQKVETVMAHELFGFSEELKGVGMLPIFVGDHPLVPKANDAHVFNKSLVRRILLSMKGGDTSYMLVGDKGTGKTSLITQLHNRLNKPMINITGSTGVDDTHLLGCKTIKNGDVQEVDGVLSYAYRHGLTCNIDEICTLRPGVLVGINDILQGDSVINLKHHGIDPNLNPRELLNVDGGMTIVKHPMFRLFATDNTGGKQQRDARFSGVNAQNSAVRSRFTSFKVGFMTPEEEMKALKGVADAYAVKRKVTKMDDLFIQQLVEFAFRFRKAFAMEEACDNISFREIQRWAYKWMMYSDADDSFVDAIFTNLEETDRVLAIELFKSTFGRDLILPEEHAYSVCDVADKFIQNNVDAAKAVAANAA</sequence>
<protein>
    <submittedName>
        <fullName evidence="2">AAA family ATPase</fullName>
    </submittedName>
</protein>
<evidence type="ECO:0000259" key="1">
    <source>
        <dbReference type="Pfam" id="PF07728"/>
    </source>
</evidence>
<gene>
    <name evidence="2" type="ORF">IZU98_26155</name>
</gene>
<dbReference type="Pfam" id="PF07728">
    <property type="entry name" value="AAA_5"/>
    <property type="match status" value="1"/>
</dbReference>
<dbReference type="Gene3D" id="3.40.50.300">
    <property type="entry name" value="P-loop containing nucleotide triphosphate hydrolases"/>
    <property type="match status" value="1"/>
</dbReference>
<dbReference type="InterPro" id="IPR027417">
    <property type="entry name" value="P-loop_NTPase"/>
</dbReference>
<dbReference type="AlphaFoldDB" id="A0A7S9LMF0"/>
<evidence type="ECO:0000313" key="3">
    <source>
        <dbReference type="Proteomes" id="UP000594430"/>
    </source>
</evidence>
<reference evidence="2 3" key="1">
    <citation type="submission" date="2020-11" db="EMBL/GenBank/DDBJ databases">
        <title>Pseudomonas fulva producing VIM-24.</title>
        <authorList>
            <person name="Liu S."/>
        </authorList>
    </citation>
    <scope>NUCLEOTIDE SEQUENCE [LARGE SCALE GENOMIC DNA]</scope>
    <source>
        <strain evidence="2 3">ZDHY414</strain>
        <plasmid evidence="2 3">pVIM-24-ZDHY414</plasmid>
    </source>
</reference>
<dbReference type="EMBL" id="CP064948">
    <property type="protein sequence ID" value="QPH51749.1"/>
    <property type="molecule type" value="Genomic_DNA"/>
</dbReference>
<geneLocation type="plasmid" evidence="2 3">
    <name>pVIM-24-ZDHY414</name>
</geneLocation>
<keyword evidence="2" id="KW-0614">Plasmid</keyword>